<dbReference type="InterPro" id="IPR037171">
    <property type="entry name" value="NagB/RpiA_transferase-like"/>
</dbReference>
<dbReference type="EMBL" id="CP050253">
    <property type="protein sequence ID" value="QIQ21041.1"/>
    <property type="molecule type" value="Genomic_DNA"/>
</dbReference>
<dbReference type="NCBIfam" id="NF040755">
    <property type="entry name" value="AgaR"/>
    <property type="match status" value="1"/>
</dbReference>
<dbReference type="InterPro" id="IPR018356">
    <property type="entry name" value="Tscrpt_reg_HTH_DeoR_CS"/>
</dbReference>
<gene>
    <name evidence="5" type="ORF">IPMB12_04710</name>
</gene>
<name>A0A6G9I9Z3_9GAMM</name>
<evidence type="ECO:0000259" key="4">
    <source>
        <dbReference type="PROSITE" id="PS51000"/>
    </source>
</evidence>
<evidence type="ECO:0000256" key="3">
    <source>
        <dbReference type="ARBA" id="ARBA00023163"/>
    </source>
</evidence>
<dbReference type="PANTHER" id="PTHR30363:SF44">
    <property type="entry name" value="AGA OPERON TRANSCRIPTIONAL REPRESSOR-RELATED"/>
    <property type="match status" value="1"/>
</dbReference>
<keyword evidence="6" id="KW-1185">Reference proteome</keyword>
<dbReference type="InterPro" id="IPR014036">
    <property type="entry name" value="DeoR-like_C"/>
</dbReference>
<dbReference type="Gene3D" id="3.40.50.1360">
    <property type="match status" value="1"/>
</dbReference>
<dbReference type="SMART" id="SM00420">
    <property type="entry name" value="HTH_DEOR"/>
    <property type="match status" value="1"/>
</dbReference>
<dbReference type="InterPro" id="IPR047779">
    <property type="entry name" value="AgaR-like"/>
</dbReference>
<dbReference type="AlphaFoldDB" id="A0A6G9I9Z3"/>
<organism evidence="5 6">
    <name type="scientific">Zophobihabitans entericus</name>
    <dbReference type="NCBI Taxonomy" id="1635327"/>
    <lineage>
        <taxon>Bacteria</taxon>
        <taxon>Pseudomonadati</taxon>
        <taxon>Pseudomonadota</taxon>
        <taxon>Gammaproteobacteria</taxon>
        <taxon>Orbales</taxon>
        <taxon>Orbaceae</taxon>
        <taxon>Zophobihabitans</taxon>
    </lineage>
</organism>
<reference evidence="5 6" key="1">
    <citation type="submission" date="2020-03" db="EMBL/GenBank/DDBJ databases">
        <title>Complete genome sequence of Orbus sp. IPMB12 (BCRC 80908).</title>
        <authorList>
            <person name="Lo W.-S."/>
            <person name="Chang T.-H."/>
            <person name="Kuo C.-H."/>
        </authorList>
    </citation>
    <scope>NUCLEOTIDE SEQUENCE [LARGE SCALE GENOMIC DNA]</scope>
    <source>
        <strain evidence="5 6">IPMB12</strain>
    </source>
</reference>
<keyword evidence="1" id="KW-0805">Transcription regulation</keyword>
<keyword evidence="3" id="KW-0804">Transcription</keyword>
<evidence type="ECO:0000256" key="1">
    <source>
        <dbReference type="ARBA" id="ARBA00023015"/>
    </source>
</evidence>
<evidence type="ECO:0000256" key="2">
    <source>
        <dbReference type="ARBA" id="ARBA00023125"/>
    </source>
</evidence>
<evidence type="ECO:0000313" key="6">
    <source>
        <dbReference type="Proteomes" id="UP000501168"/>
    </source>
</evidence>
<dbReference type="Gene3D" id="1.10.10.10">
    <property type="entry name" value="Winged helix-like DNA-binding domain superfamily/Winged helix DNA-binding domain"/>
    <property type="match status" value="1"/>
</dbReference>
<dbReference type="InterPro" id="IPR001034">
    <property type="entry name" value="DeoR_HTH"/>
</dbReference>
<dbReference type="Proteomes" id="UP000501168">
    <property type="component" value="Chromosome"/>
</dbReference>
<dbReference type="SUPFAM" id="SSF100950">
    <property type="entry name" value="NagB/RpiA/CoA transferase-like"/>
    <property type="match status" value="1"/>
</dbReference>
<dbReference type="PROSITE" id="PS51000">
    <property type="entry name" value="HTH_DEOR_2"/>
    <property type="match status" value="1"/>
</dbReference>
<dbReference type="FunCoup" id="A0A6G9I9Z3">
    <property type="interactions" value="64"/>
</dbReference>
<dbReference type="GO" id="GO:0003700">
    <property type="term" value="F:DNA-binding transcription factor activity"/>
    <property type="evidence" value="ECO:0007669"/>
    <property type="project" value="InterPro"/>
</dbReference>
<dbReference type="PROSITE" id="PS00894">
    <property type="entry name" value="HTH_DEOR_1"/>
    <property type="match status" value="1"/>
</dbReference>
<dbReference type="InParanoid" id="A0A6G9I9Z3"/>
<dbReference type="InterPro" id="IPR036388">
    <property type="entry name" value="WH-like_DNA-bd_sf"/>
</dbReference>
<dbReference type="SMART" id="SM01134">
    <property type="entry name" value="DeoRC"/>
    <property type="match status" value="1"/>
</dbReference>
<protein>
    <submittedName>
        <fullName evidence="5">DeoR/GlpR transcriptional regulator</fullName>
    </submittedName>
</protein>
<dbReference type="PRINTS" id="PR00037">
    <property type="entry name" value="HTHLACR"/>
</dbReference>
<accession>A0A6G9I9Z3</accession>
<dbReference type="Pfam" id="PF08220">
    <property type="entry name" value="HTH_DeoR"/>
    <property type="match status" value="1"/>
</dbReference>
<feature type="domain" description="HTH deoR-type" evidence="4">
    <location>
        <begin position="7"/>
        <end position="62"/>
    </location>
</feature>
<dbReference type="Pfam" id="PF00455">
    <property type="entry name" value="DeoRC"/>
    <property type="match status" value="1"/>
</dbReference>
<dbReference type="SUPFAM" id="SSF46785">
    <property type="entry name" value="Winged helix' DNA-binding domain"/>
    <property type="match status" value="1"/>
</dbReference>
<proteinExistence type="predicted"/>
<dbReference type="RefSeq" id="WP_166915430.1">
    <property type="nucleotide sequence ID" value="NZ_CP050253.1"/>
</dbReference>
<sequence length="273" mass="30314">MSEEINTVQRREKIVDLLCDEGSVSVNTLSQLFNVSTVTIRNDLRNLEKKGCLLRSYGGAILNKQFAFDKPLQDKSRINFGIKNIIAQKAAELVQDGDRIILDSGSTTALMVPYLQSKRNLIVMTNALNIAYDLATNTDVEVLIAGGSVRKNAYSISGPSAEQILRMYNFNKLFLGVDGFDLEAGITTPNFAEAYVNKAMCEVSHQIIAITDSSKFGRKSFCMIEKIDNIDTVITDTQIPANYLTSLEDKGINVILADQKPTTHRSTLRHNRK</sequence>
<dbReference type="InterPro" id="IPR050313">
    <property type="entry name" value="Carb_Metab_HTH_regulators"/>
</dbReference>
<dbReference type="InterPro" id="IPR036390">
    <property type="entry name" value="WH_DNA-bd_sf"/>
</dbReference>
<keyword evidence="2" id="KW-0238">DNA-binding</keyword>
<evidence type="ECO:0000313" key="5">
    <source>
        <dbReference type="EMBL" id="QIQ21041.1"/>
    </source>
</evidence>
<dbReference type="KEGG" id="orb:IPMB12_04710"/>
<dbReference type="GO" id="GO:0003677">
    <property type="term" value="F:DNA binding"/>
    <property type="evidence" value="ECO:0007669"/>
    <property type="project" value="UniProtKB-KW"/>
</dbReference>
<dbReference type="PANTHER" id="PTHR30363">
    <property type="entry name" value="HTH-TYPE TRANSCRIPTIONAL REGULATOR SRLR-RELATED"/>
    <property type="match status" value="1"/>
</dbReference>